<feature type="domain" description="Glucosamine/galactosamine-6-phosphate isomerase" evidence="2">
    <location>
        <begin position="14"/>
        <end position="233"/>
    </location>
</feature>
<accession>A0ABP8QX87</accession>
<keyword evidence="4" id="KW-1185">Reference proteome</keyword>
<sequence>MPDTTYEPVVRRLPDAEALGRAAAQDIADALVRLLADRPEVRMIFASAPSQEATLRALADRPDIDWKRVTAFHMDEYLGLAADDPRRFGNWLRTVLLDRVPIGAAHLIDPGDDPHAAAARYAALLAAAPIDLVCCGIGVNGHLAFNDPPADLHDPALVKVVELDEVCRRQQVDDGAFTTPEEVPRRAITLTVPALLSAAQVFCMVPGASKRPAVTRALHGPIDGRLPASALRTHPRCTIYVDEESAPDAR</sequence>
<evidence type="ECO:0000259" key="2">
    <source>
        <dbReference type="Pfam" id="PF01182"/>
    </source>
</evidence>
<dbReference type="Gene3D" id="3.40.50.1360">
    <property type="match status" value="1"/>
</dbReference>
<dbReference type="InterPro" id="IPR004547">
    <property type="entry name" value="Glucosamine6P_isomerase"/>
</dbReference>
<comment type="caution">
    <text evidence="3">The sequence shown here is derived from an EMBL/GenBank/DDBJ whole genome shotgun (WGS) entry which is preliminary data.</text>
</comment>
<dbReference type="RefSeq" id="WP_345472616.1">
    <property type="nucleotide sequence ID" value="NZ_BAABHF010000046.1"/>
</dbReference>
<dbReference type="EMBL" id="BAABHF010000046">
    <property type="protein sequence ID" value="GAA4512382.1"/>
    <property type="molecule type" value="Genomic_DNA"/>
</dbReference>
<evidence type="ECO:0000256" key="1">
    <source>
        <dbReference type="ARBA" id="ARBA00023277"/>
    </source>
</evidence>
<gene>
    <name evidence="3" type="ORF">GCM10023191_078010</name>
</gene>
<dbReference type="SUPFAM" id="SSF100950">
    <property type="entry name" value="NagB/RpiA/CoA transferase-like"/>
    <property type="match status" value="1"/>
</dbReference>
<keyword evidence="1" id="KW-0119">Carbohydrate metabolism</keyword>
<reference evidence="4" key="1">
    <citation type="journal article" date="2019" name="Int. J. Syst. Evol. Microbiol.">
        <title>The Global Catalogue of Microorganisms (GCM) 10K type strain sequencing project: providing services to taxonomists for standard genome sequencing and annotation.</title>
        <authorList>
            <consortium name="The Broad Institute Genomics Platform"/>
            <consortium name="The Broad Institute Genome Sequencing Center for Infectious Disease"/>
            <person name="Wu L."/>
            <person name="Ma J."/>
        </authorList>
    </citation>
    <scope>NUCLEOTIDE SEQUENCE [LARGE SCALE GENOMIC DNA]</scope>
    <source>
        <strain evidence="4">JCM 17933</strain>
    </source>
</reference>
<evidence type="ECO:0000313" key="4">
    <source>
        <dbReference type="Proteomes" id="UP001500503"/>
    </source>
</evidence>
<dbReference type="PANTHER" id="PTHR11280:SF6">
    <property type="entry name" value="GLUCOSAMINE-6-PHOSPHATE ISOMERASE NAGB"/>
    <property type="match status" value="1"/>
</dbReference>
<dbReference type="InterPro" id="IPR006148">
    <property type="entry name" value="Glc/Gal-6P_isomerase"/>
</dbReference>
<evidence type="ECO:0000313" key="3">
    <source>
        <dbReference type="EMBL" id="GAA4512382.1"/>
    </source>
</evidence>
<protein>
    <submittedName>
        <fullName evidence="3">Glucosamine-6-phosphate deaminase</fullName>
    </submittedName>
</protein>
<dbReference type="PANTHER" id="PTHR11280">
    <property type="entry name" value="GLUCOSAMINE-6-PHOSPHATE ISOMERASE"/>
    <property type="match status" value="1"/>
</dbReference>
<proteinExistence type="predicted"/>
<dbReference type="InterPro" id="IPR037171">
    <property type="entry name" value="NagB/RpiA_transferase-like"/>
</dbReference>
<name>A0ABP8QX87_9ACTN</name>
<dbReference type="Proteomes" id="UP001500503">
    <property type="component" value="Unassembled WGS sequence"/>
</dbReference>
<organism evidence="3 4">
    <name type="scientific">Actinoallomurus oryzae</name>
    <dbReference type="NCBI Taxonomy" id="502180"/>
    <lineage>
        <taxon>Bacteria</taxon>
        <taxon>Bacillati</taxon>
        <taxon>Actinomycetota</taxon>
        <taxon>Actinomycetes</taxon>
        <taxon>Streptosporangiales</taxon>
        <taxon>Thermomonosporaceae</taxon>
        <taxon>Actinoallomurus</taxon>
    </lineage>
</organism>
<dbReference type="CDD" id="cd01399">
    <property type="entry name" value="GlcN6P_deaminase"/>
    <property type="match status" value="1"/>
</dbReference>
<dbReference type="Pfam" id="PF01182">
    <property type="entry name" value="Glucosamine_iso"/>
    <property type="match status" value="1"/>
</dbReference>